<dbReference type="PANTHER" id="PTHR42715:SF10">
    <property type="entry name" value="BETA-GLUCOSIDASE"/>
    <property type="match status" value="1"/>
</dbReference>
<dbReference type="RefSeq" id="WP_039199514.1">
    <property type="nucleotide sequence ID" value="NZ_CP007456.1"/>
</dbReference>
<sequence length="968" mass="105115">MSRKGKARKPLPYIASAAIILIAIVVSVATIIGNVYASKYSDLISVYFNQKTSKVVSADNETTEHFKSGYASDEERQKALGKMGTDILREGVTLLKNNDSALPLSKNAKISVFGQDSVDPVYGGGGAGSIDTSKAKSLLSAFKDAGFDVNPTLTDFYTKGAGKDYRKTSTDAYGKGEFAVNEVPVSKYTDDVKKSFSEYDDAAVVIIGRSGSESQDLPTGKLASGYTYLQLDDNERAMLKMASGNFDKVVVLLNTQNPMELKDLEEDSVDAVLWIGSLGQTGATGVAEALNGTVNPSGHLTDTYAYDLKSAPSSANFGSYTIVNSSQPFSTSYMAYSEGIYVGYRYYETRYEDVVLGNEDKANYNYAEQVEYPFGYGLSYTDFEWSNYAMKKTADGYDMSVKVTNTGKTDGKDVVQLYMQSPYTDYDRRNGIEKVSNELVGFAKTKLLKAGESETVTIHVDKESLKTYDAKGEGTYIVDAGDYYFAVGTDAHDALNNILAVKGKTTSDGMTSRGNASLASKDTIRTQDDKTYAKSAETGKKISNQFQDVDLATYDGSFKYLSRSDWNGTWPATYKDGKWTATQEFVDALAVDTKQTEPEQAPTTGKEDSSFGKLNASMLMDTDYDNETWAALIQQMSVKELDELVRIGGYATKSVNSTQLPATTDKDGPAGISSTLVGGESGMGYPGELVIASTWNTNLAEAFGKAIGEDSIALKVAVWYGPACNIHRNPYGGRAFEYFSEDSFLSGAMCAKVVSGARSKGVVPTVKHFALNDQETNRMGGAILANEQTVRQLYLKPFEMSVRDGGATAMMASMNRIGTRWTGGHKGLMTNTLRGEWGFNGFVVTDQASYSVFAYEDMREGLEAGTDLWLNTDASLWKLDKADMTDGVISNMQRAAHNSSYAISHSNAMNGLSANSKIVKVTPLWRWGVYALDALVAISSVATIVFSVMQIIRRRQMATATVTVASSQ</sequence>
<keyword evidence="3" id="KW-0472">Membrane</keyword>
<evidence type="ECO:0000256" key="2">
    <source>
        <dbReference type="ARBA" id="ARBA00022801"/>
    </source>
</evidence>
<dbReference type="KEGG" id="bka:AH68_10000"/>
<evidence type="ECO:0000256" key="3">
    <source>
        <dbReference type="SAM" id="Phobius"/>
    </source>
</evidence>
<reference evidence="5 6" key="1">
    <citation type="journal article" date="2015" name="Genome Announc.">
        <title>Complete and Assembled Genome Sequence of Bifidobacterium kashiwanohense PV20-2, Isolated from the Feces of an Anemic Kenyan Infant.</title>
        <authorList>
            <person name="Vazquez-Gutierrez P."/>
            <person name="Lacroix C."/>
            <person name="Chassard C."/>
            <person name="Klumpp J."/>
            <person name="Jans C."/>
            <person name="Stevens M.J."/>
        </authorList>
    </citation>
    <scope>NUCLEOTIDE SEQUENCE [LARGE SCALE GENOMIC DNA]</scope>
    <source>
        <strain evidence="5 6">PV20-2</strain>
    </source>
</reference>
<comment type="similarity">
    <text evidence="1">Belongs to the glycosyl hydrolase 3 family.</text>
</comment>
<accession>A0A0A7I7V0</accession>
<dbReference type="GO" id="GO:0004553">
    <property type="term" value="F:hydrolase activity, hydrolyzing O-glycosyl compounds"/>
    <property type="evidence" value="ECO:0007669"/>
    <property type="project" value="InterPro"/>
</dbReference>
<dbReference type="InterPro" id="IPR001764">
    <property type="entry name" value="Glyco_hydro_3_N"/>
</dbReference>
<dbReference type="Gene3D" id="2.60.40.10">
    <property type="entry name" value="Immunoglobulins"/>
    <property type="match status" value="1"/>
</dbReference>
<dbReference type="Proteomes" id="UP000030625">
    <property type="component" value="Chromosome"/>
</dbReference>
<dbReference type="PANTHER" id="PTHR42715">
    <property type="entry name" value="BETA-GLUCOSIDASE"/>
    <property type="match status" value="1"/>
</dbReference>
<dbReference type="STRING" id="1447716.AH68_10000"/>
<dbReference type="GO" id="GO:0005975">
    <property type="term" value="P:carbohydrate metabolic process"/>
    <property type="evidence" value="ECO:0007669"/>
    <property type="project" value="InterPro"/>
</dbReference>
<dbReference type="Gene3D" id="3.40.50.1700">
    <property type="entry name" value="Glycoside hydrolase family 3 C-terminal domain"/>
    <property type="match status" value="1"/>
</dbReference>
<dbReference type="Pfam" id="PF14310">
    <property type="entry name" value="Fn3-like"/>
    <property type="match status" value="1"/>
</dbReference>
<evidence type="ECO:0000256" key="1">
    <source>
        <dbReference type="ARBA" id="ARBA00005336"/>
    </source>
</evidence>
<gene>
    <name evidence="5" type="ORF">AH68_10000</name>
</gene>
<dbReference type="SMART" id="SM01217">
    <property type="entry name" value="Fn3_like"/>
    <property type="match status" value="1"/>
</dbReference>
<evidence type="ECO:0000313" key="6">
    <source>
        <dbReference type="Proteomes" id="UP000030625"/>
    </source>
</evidence>
<dbReference type="InterPro" id="IPR026891">
    <property type="entry name" value="Fn3-like"/>
</dbReference>
<dbReference type="PRINTS" id="PR00133">
    <property type="entry name" value="GLHYDRLASE3"/>
</dbReference>
<evidence type="ECO:0000259" key="4">
    <source>
        <dbReference type="SMART" id="SM01217"/>
    </source>
</evidence>
<dbReference type="InterPro" id="IPR036881">
    <property type="entry name" value="Glyco_hydro_3_C_sf"/>
</dbReference>
<name>A0A0A7I7V0_9BIFI</name>
<evidence type="ECO:0000313" key="5">
    <source>
        <dbReference type="EMBL" id="AIZ15310.1"/>
    </source>
</evidence>
<dbReference type="OrthoDB" id="3187562at2"/>
<dbReference type="Pfam" id="PF01915">
    <property type="entry name" value="Glyco_hydro_3_C"/>
    <property type="match status" value="1"/>
</dbReference>
<proteinExistence type="inferred from homology"/>
<dbReference type="InterPro" id="IPR017853">
    <property type="entry name" value="GH"/>
</dbReference>
<feature type="domain" description="Fibronectin type III-like" evidence="4">
    <location>
        <begin position="413"/>
        <end position="491"/>
    </location>
</feature>
<organism evidence="5 6">
    <name type="scientific">Bifidobacterium catenulatum PV20-2</name>
    <dbReference type="NCBI Taxonomy" id="1447716"/>
    <lineage>
        <taxon>Bacteria</taxon>
        <taxon>Bacillati</taxon>
        <taxon>Actinomycetota</taxon>
        <taxon>Actinomycetes</taxon>
        <taxon>Bifidobacteriales</taxon>
        <taxon>Bifidobacteriaceae</taxon>
        <taxon>Bifidobacterium</taxon>
    </lineage>
</organism>
<keyword evidence="3" id="KW-0812">Transmembrane</keyword>
<dbReference type="InterPro" id="IPR013783">
    <property type="entry name" value="Ig-like_fold"/>
</dbReference>
<dbReference type="Gene3D" id="3.20.20.300">
    <property type="entry name" value="Glycoside hydrolase, family 3, N-terminal domain"/>
    <property type="match status" value="1"/>
</dbReference>
<protein>
    <submittedName>
        <fullName evidence="5">Beta-glucosidase</fullName>
    </submittedName>
</protein>
<feature type="transmembrane region" description="Helical" evidence="3">
    <location>
        <begin position="927"/>
        <end position="949"/>
    </location>
</feature>
<dbReference type="SUPFAM" id="SSF52279">
    <property type="entry name" value="Beta-D-glucan exohydrolase, C-terminal domain"/>
    <property type="match status" value="1"/>
</dbReference>
<keyword evidence="2" id="KW-0378">Hydrolase</keyword>
<dbReference type="InterPro" id="IPR002772">
    <property type="entry name" value="Glyco_hydro_3_C"/>
</dbReference>
<dbReference type="Pfam" id="PF00933">
    <property type="entry name" value="Glyco_hydro_3"/>
    <property type="match status" value="1"/>
</dbReference>
<dbReference type="InterPro" id="IPR050288">
    <property type="entry name" value="Cellulose_deg_GH3"/>
</dbReference>
<dbReference type="InterPro" id="IPR036962">
    <property type="entry name" value="Glyco_hydro_3_N_sf"/>
</dbReference>
<dbReference type="SUPFAM" id="SSF51445">
    <property type="entry name" value="(Trans)glycosidases"/>
    <property type="match status" value="1"/>
</dbReference>
<keyword evidence="3" id="KW-1133">Transmembrane helix</keyword>
<dbReference type="EMBL" id="CP007456">
    <property type="protein sequence ID" value="AIZ15310.1"/>
    <property type="molecule type" value="Genomic_DNA"/>
</dbReference>
<dbReference type="HOGENOM" id="CLU_005235_1_1_11"/>
<feature type="transmembrane region" description="Helical" evidence="3">
    <location>
        <begin position="12"/>
        <end position="37"/>
    </location>
</feature>
<dbReference type="AlphaFoldDB" id="A0A0A7I7V0"/>